<evidence type="ECO:0000313" key="2">
    <source>
        <dbReference type="Proteomes" id="UP001320706"/>
    </source>
</evidence>
<keyword evidence="2" id="KW-1185">Reference proteome</keyword>
<proteinExistence type="predicted"/>
<gene>
    <name evidence="1" type="ORF">M8818_001606</name>
</gene>
<name>A0ACC3SM89_9PEZI</name>
<reference evidence="1" key="1">
    <citation type="submission" date="2024-02" db="EMBL/GenBank/DDBJ databases">
        <title>Metagenome Assembled Genome of Zalaria obscura JY119.</title>
        <authorList>
            <person name="Vighnesh L."/>
            <person name="Jagadeeshwari U."/>
            <person name="Venkata Ramana C."/>
            <person name="Sasikala C."/>
        </authorList>
    </citation>
    <scope>NUCLEOTIDE SEQUENCE</scope>
    <source>
        <strain evidence="1">JY119</strain>
    </source>
</reference>
<organism evidence="1 2">
    <name type="scientific">Zalaria obscura</name>
    <dbReference type="NCBI Taxonomy" id="2024903"/>
    <lineage>
        <taxon>Eukaryota</taxon>
        <taxon>Fungi</taxon>
        <taxon>Dikarya</taxon>
        <taxon>Ascomycota</taxon>
        <taxon>Pezizomycotina</taxon>
        <taxon>Dothideomycetes</taxon>
        <taxon>Dothideomycetidae</taxon>
        <taxon>Dothideales</taxon>
        <taxon>Zalariaceae</taxon>
        <taxon>Zalaria</taxon>
    </lineage>
</organism>
<sequence length="406" mass="44179">MALTTGRPVGSAPDVSEFASSRPALYSQATPETRPDCLFDFNPIYGAFLSCNARGRASENVQERELDDFQEDPKASNDTAEPVQSIPRRRKGRPRKADAIDSDPAASAPDAEPAQGLVKTKRVGRPKKVIEEATIERKPRGRPKTTAAASITKRTPSRLKEIQKKSGTTSIKEPNGPAKHAVDTVNNAPRARRGRPPSKKASALDRTLITPGSQKHYDLQSFLAYAKRVGLSETTNVYVGTHYEYTVVEALQRFGFALTRIGRSSDLGIDLVGHWTLPSVPGQMRTLVQCKAEKPRPSFVRELEGAYVGAPAGWRGDSVLALLAASKEATKGVRDAITRSKWPMGFLNVTADGTIKQFIWNQSAQDRGLEGMGVAVKHCRDEEGAEGDQLSQVATLTWDGSPWTAT</sequence>
<evidence type="ECO:0000313" key="1">
    <source>
        <dbReference type="EMBL" id="KAK8217353.1"/>
    </source>
</evidence>
<comment type="caution">
    <text evidence="1">The sequence shown here is derived from an EMBL/GenBank/DDBJ whole genome shotgun (WGS) entry which is preliminary data.</text>
</comment>
<accession>A0ACC3SM89</accession>
<protein>
    <submittedName>
        <fullName evidence="1">Uncharacterized protein</fullName>
    </submittedName>
</protein>
<dbReference type="Proteomes" id="UP001320706">
    <property type="component" value="Unassembled WGS sequence"/>
</dbReference>
<dbReference type="EMBL" id="JAMKPW020000006">
    <property type="protein sequence ID" value="KAK8217353.1"/>
    <property type="molecule type" value="Genomic_DNA"/>
</dbReference>